<sequence length="567" mass="61279">MPNSSSSRSSNASGYGRTPYDSRGSASGMSHSQSVISHSQSQSQSHNQSQSQSRSQSQSQSYSQPHIHTHAQQYTRDSSSLRAGQYTPRSPSSSSALGSPNARYANTNTNTISFAVDPPHTKSTTHPNPHHNTSRSKYESHSHSRDRYDGHPRPASPPPPRTLDDIRDQVSQEVAIHVINKLRMHDGVKIGVRFVMTEGRDDDYLRLIGAHVQYRLSSMTGGASGTGTRYLIALATSPFTGGSSLNTLLICSSEEDLVQRCVLLSSSKFLGRIIGAAPADPTCWIATIRDLGLAEHDEIALWDVLEKSARAPIDPLLPPPGSQGIVSMINEARARLQRISAEQALDELRESQVGAPTFLVDIRSSEQRKREGAIHGSLIIDRNVLEWKFDPRAVGTRLSIADRYDLRIIVFDQEGNMSSLAAHSLQQIGLLNATDIIGGYEAWKMAGLPIDLDTLTTTFISQNNTTTRDVLGQNTTTTRDGVGSDQSTMRDALGENTTRNTNTNSDGVGVGGSDSVGDIASSGEDVLEVQVDVGGGQGRNVNVSVGFGVDVTDRSFFRDDGDFGGYV</sequence>
<dbReference type="Gene3D" id="3.40.250.10">
    <property type="entry name" value="Rhodanese-like domain"/>
    <property type="match status" value="1"/>
</dbReference>
<feature type="region of interest" description="Disordered" evidence="1">
    <location>
        <begin position="1"/>
        <end position="164"/>
    </location>
</feature>
<reference evidence="3 4" key="1">
    <citation type="journal article" date="2018" name="Evol. Lett.">
        <title>Horizontal gene cluster transfer increased hallucinogenic mushroom diversity.</title>
        <authorList>
            <person name="Reynolds H.T."/>
            <person name="Vijayakumar V."/>
            <person name="Gluck-Thaler E."/>
            <person name="Korotkin H.B."/>
            <person name="Matheny P.B."/>
            <person name="Slot J.C."/>
        </authorList>
    </citation>
    <scope>NUCLEOTIDE SEQUENCE [LARGE SCALE GENOMIC DNA]</scope>
    <source>
        <strain evidence="3 4">2629</strain>
    </source>
</reference>
<evidence type="ECO:0000313" key="3">
    <source>
        <dbReference type="EMBL" id="PPQ81321.1"/>
    </source>
</evidence>
<name>A0A409WS68_9AGAR</name>
<dbReference type="OrthoDB" id="566238at2759"/>
<evidence type="ECO:0000256" key="1">
    <source>
        <dbReference type="SAM" id="MobiDB-lite"/>
    </source>
</evidence>
<accession>A0A409WS68</accession>
<feature type="compositionally biased region" description="Low complexity" evidence="1">
    <location>
        <begin position="88"/>
        <end position="100"/>
    </location>
</feature>
<dbReference type="EMBL" id="NHTK01005291">
    <property type="protein sequence ID" value="PPQ81321.1"/>
    <property type="molecule type" value="Genomic_DNA"/>
</dbReference>
<organism evidence="3 4">
    <name type="scientific">Panaeolus cyanescens</name>
    <dbReference type="NCBI Taxonomy" id="181874"/>
    <lineage>
        <taxon>Eukaryota</taxon>
        <taxon>Fungi</taxon>
        <taxon>Dikarya</taxon>
        <taxon>Basidiomycota</taxon>
        <taxon>Agaricomycotina</taxon>
        <taxon>Agaricomycetes</taxon>
        <taxon>Agaricomycetidae</taxon>
        <taxon>Agaricales</taxon>
        <taxon>Agaricineae</taxon>
        <taxon>Galeropsidaceae</taxon>
        <taxon>Panaeolus</taxon>
    </lineage>
</organism>
<gene>
    <name evidence="3" type="ORF">CVT24_001324</name>
</gene>
<comment type="caution">
    <text evidence="3">The sequence shown here is derived from an EMBL/GenBank/DDBJ whole genome shotgun (WGS) entry which is preliminary data.</text>
</comment>
<feature type="compositionally biased region" description="Basic and acidic residues" evidence="1">
    <location>
        <begin position="136"/>
        <end position="152"/>
    </location>
</feature>
<dbReference type="PROSITE" id="PS50206">
    <property type="entry name" value="RHODANESE_3"/>
    <property type="match status" value="1"/>
</dbReference>
<dbReference type="SMART" id="SM00450">
    <property type="entry name" value="RHOD"/>
    <property type="match status" value="1"/>
</dbReference>
<dbReference type="Pfam" id="PF00581">
    <property type="entry name" value="Rhodanese"/>
    <property type="match status" value="1"/>
</dbReference>
<dbReference type="InterPro" id="IPR001763">
    <property type="entry name" value="Rhodanese-like_dom"/>
</dbReference>
<protein>
    <recommendedName>
        <fullName evidence="2">Rhodanese domain-containing protein</fullName>
    </recommendedName>
</protein>
<keyword evidence="4" id="KW-1185">Reference proteome</keyword>
<evidence type="ECO:0000313" key="4">
    <source>
        <dbReference type="Proteomes" id="UP000284842"/>
    </source>
</evidence>
<feature type="compositionally biased region" description="Polar residues" evidence="1">
    <location>
        <begin position="70"/>
        <end position="82"/>
    </location>
</feature>
<dbReference type="InterPro" id="IPR036873">
    <property type="entry name" value="Rhodanese-like_dom_sf"/>
</dbReference>
<proteinExistence type="predicted"/>
<dbReference type="InParanoid" id="A0A409WS68"/>
<dbReference type="STRING" id="181874.A0A409WS68"/>
<feature type="compositionally biased region" description="Low complexity" evidence="1">
    <location>
        <begin position="1"/>
        <end position="13"/>
    </location>
</feature>
<dbReference type="SUPFAM" id="SSF52821">
    <property type="entry name" value="Rhodanese/Cell cycle control phosphatase"/>
    <property type="match status" value="1"/>
</dbReference>
<feature type="compositionally biased region" description="Polar residues" evidence="1">
    <location>
        <begin position="104"/>
        <end position="113"/>
    </location>
</feature>
<feature type="compositionally biased region" description="Low complexity" evidence="1">
    <location>
        <begin position="30"/>
        <end position="64"/>
    </location>
</feature>
<dbReference type="AlphaFoldDB" id="A0A409WS68"/>
<feature type="domain" description="Rhodanese" evidence="2">
    <location>
        <begin position="353"/>
        <end position="452"/>
    </location>
</feature>
<evidence type="ECO:0000259" key="2">
    <source>
        <dbReference type="PROSITE" id="PS50206"/>
    </source>
</evidence>
<dbReference type="Proteomes" id="UP000284842">
    <property type="component" value="Unassembled WGS sequence"/>
</dbReference>